<dbReference type="Proteomes" id="UP001160483">
    <property type="component" value="Unassembled WGS sequence"/>
</dbReference>
<evidence type="ECO:0000313" key="2">
    <source>
        <dbReference type="Proteomes" id="UP001160483"/>
    </source>
</evidence>
<organism evidence="1 2">
    <name type="scientific">Peronospora belbahrii</name>
    <dbReference type="NCBI Taxonomy" id="622444"/>
    <lineage>
        <taxon>Eukaryota</taxon>
        <taxon>Sar</taxon>
        <taxon>Stramenopiles</taxon>
        <taxon>Oomycota</taxon>
        <taxon>Peronosporomycetes</taxon>
        <taxon>Peronosporales</taxon>
        <taxon>Peronosporaceae</taxon>
        <taxon>Peronospora</taxon>
    </lineage>
</organism>
<reference evidence="1" key="1">
    <citation type="submission" date="2021-11" db="EMBL/GenBank/DDBJ databases">
        <authorList>
            <person name="Islam A."/>
            <person name="Islam S."/>
            <person name="Flora M.S."/>
            <person name="Rahman M."/>
            <person name="Ziaur R.M."/>
            <person name="Epstein J.H."/>
            <person name="Hassan M."/>
            <person name="Klassen M."/>
            <person name="Woodard K."/>
            <person name="Webb A."/>
            <person name="Webby R.J."/>
            <person name="El Zowalaty M.E."/>
        </authorList>
    </citation>
    <scope>NUCLEOTIDE SEQUENCE</scope>
    <source>
        <strain evidence="1">Pbs3</strain>
    </source>
</reference>
<comment type="caution">
    <text evidence="1">The sequence shown here is derived from an EMBL/GenBank/DDBJ whole genome shotgun (WGS) entry which is preliminary data.</text>
</comment>
<protein>
    <submittedName>
        <fullName evidence="1">Uncharacterized protein</fullName>
    </submittedName>
</protein>
<dbReference type="AlphaFoldDB" id="A0AAU9L5J6"/>
<dbReference type="EMBL" id="CAKKTJ010000327">
    <property type="protein sequence ID" value="CAH0481204.1"/>
    <property type="molecule type" value="Genomic_DNA"/>
</dbReference>
<proteinExistence type="predicted"/>
<name>A0AAU9L5J6_9STRA</name>
<sequence length="77" mass="9130">MYSSIDLDEKSMGFKIGSLGTPVRWDREDWTFYKYAMLNAFEESLLDDIARSDVVEDKDWDEEEKGNFKKKQVKIKI</sequence>
<gene>
    <name evidence="1" type="ORF">PBS003_LOCUS7811</name>
</gene>
<accession>A0AAU9L5J6</accession>
<evidence type="ECO:0000313" key="1">
    <source>
        <dbReference type="EMBL" id="CAH0481204.1"/>
    </source>
</evidence>